<dbReference type="EMBL" id="JBGMDY010000009">
    <property type="protein sequence ID" value="KAL2323050.1"/>
    <property type="molecule type" value="Genomic_DNA"/>
</dbReference>
<name>A0ABD1LHN3_9FABA</name>
<proteinExistence type="predicted"/>
<comment type="caution">
    <text evidence="1">The sequence shown here is derived from an EMBL/GenBank/DDBJ whole genome shotgun (WGS) entry which is preliminary data.</text>
</comment>
<protein>
    <submittedName>
        <fullName evidence="1">Uncharacterized protein</fullName>
    </submittedName>
</protein>
<evidence type="ECO:0000313" key="1">
    <source>
        <dbReference type="EMBL" id="KAL2323050.1"/>
    </source>
</evidence>
<evidence type="ECO:0000313" key="2">
    <source>
        <dbReference type="Proteomes" id="UP001603857"/>
    </source>
</evidence>
<reference evidence="1 2" key="1">
    <citation type="submission" date="2024-08" db="EMBL/GenBank/DDBJ databases">
        <title>Insights into the chromosomal genome structure of Flemingia macrophylla.</title>
        <authorList>
            <person name="Ding Y."/>
            <person name="Zhao Y."/>
            <person name="Bi W."/>
            <person name="Wu M."/>
            <person name="Zhao G."/>
            <person name="Gong Y."/>
            <person name="Li W."/>
            <person name="Zhang P."/>
        </authorList>
    </citation>
    <scope>NUCLEOTIDE SEQUENCE [LARGE SCALE GENOMIC DNA]</scope>
    <source>
        <strain evidence="1">DYQJB</strain>
        <tissue evidence="1">Leaf</tissue>
    </source>
</reference>
<dbReference type="AlphaFoldDB" id="A0ABD1LHN3"/>
<organism evidence="1 2">
    <name type="scientific">Flemingia macrophylla</name>
    <dbReference type="NCBI Taxonomy" id="520843"/>
    <lineage>
        <taxon>Eukaryota</taxon>
        <taxon>Viridiplantae</taxon>
        <taxon>Streptophyta</taxon>
        <taxon>Embryophyta</taxon>
        <taxon>Tracheophyta</taxon>
        <taxon>Spermatophyta</taxon>
        <taxon>Magnoliopsida</taxon>
        <taxon>eudicotyledons</taxon>
        <taxon>Gunneridae</taxon>
        <taxon>Pentapetalae</taxon>
        <taxon>rosids</taxon>
        <taxon>fabids</taxon>
        <taxon>Fabales</taxon>
        <taxon>Fabaceae</taxon>
        <taxon>Papilionoideae</taxon>
        <taxon>50 kb inversion clade</taxon>
        <taxon>NPAAA clade</taxon>
        <taxon>indigoferoid/millettioid clade</taxon>
        <taxon>Phaseoleae</taxon>
        <taxon>Flemingia</taxon>
    </lineage>
</organism>
<keyword evidence="2" id="KW-1185">Reference proteome</keyword>
<gene>
    <name evidence="1" type="ORF">Fmac_027429</name>
</gene>
<sequence length="62" mass="7183">MHSVSFLLCQYLSTYCHTQSFFGERYEKQNMNNKIQNNRTQTHLNFSQFTSSAPAVAFGLNT</sequence>
<dbReference type="Proteomes" id="UP001603857">
    <property type="component" value="Unassembled WGS sequence"/>
</dbReference>
<accession>A0ABD1LHN3</accession>